<keyword evidence="2" id="KW-1185">Reference proteome</keyword>
<name>A0A2L2XFT3_9FIRM</name>
<comment type="caution">
    <text evidence="1">The sequence shown here is derived from an EMBL/GenBank/DDBJ whole genome shotgun (WGS) entry which is preliminary data.</text>
</comment>
<organism evidence="1 2">
    <name type="scientific">Desulfocucumis palustris</name>
    <dbReference type="NCBI Taxonomy" id="1898651"/>
    <lineage>
        <taxon>Bacteria</taxon>
        <taxon>Bacillati</taxon>
        <taxon>Bacillota</taxon>
        <taxon>Clostridia</taxon>
        <taxon>Eubacteriales</taxon>
        <taxon>Desulfocucumaceae</taxon>
        <taxon>Desulfocucumis</taxon>
    </lineage>
</organism>
<evidence type="ECO:0000313" key="2">
    <source>
        <dbReference type="Proteomes" id="UP000239549"/>
    </source>
</evidence>
<proteinExistence type="predicted"/>
<reference evidence="2" key="1">
    <citation type="submission" date="2018-02" db="EMBL/GenBank/DDBJ databases">
        <title>Genome sequence of Desulfocucumis palustris strain NAW-5.</title>
        <authorList>
            <person name="Watanabe M."/>
            <person name="Kojima H."/>
            <person name="Fukui M."/>
        </authorList>
    </citation>
    <scope>NUCLEOTIDE SEQUENCE [LARGE SCALE GENOMIC DNA]</scope>
    <source>
        <strain evidence="2">NAW-5</strain>
    </source>
</reference>
<dbReference type="AlphaFoldDB" id="A0A2L2XFT3"/>
<protein>
    <submittedName>
        <fullName evidence="1">Uncharacterized protein</fullName>
    </submittedName>
</protein>
<evidence type="ECO:0000313" key="1">
    <source>
        <dbReference type="EMBL" id="GBF35197.1"/>
    </source>
</evidence>
<dbReference type="EMBL" id="BFAV01000157">
    <property type="protein sequence ID" value="GBF35197.1"/>
    <property type="molecule type" value="Genomic_DNA"/>
</dbReference>
<accession>A0A2L2XFT3</accession>
<dbReference type="Proteomes" id="UP000239549">
    <property type="component" value="Unassembled WGS sequence"/>
</dbReference>
<sequence>MWKASPRCNAPFLFRRLHYFAGRRVLIHVRVFVNFTTARGI</sequence>
<gene>
    <name evidence="1" type="ORF">DCCM_4320</name>
</gene>